<evidence type="ECO:0000313" key="2">
    <source>
        <dbReference type="EMBL" id="KAH9827017.1"/>
    </source>
</evidence>
<sequence length="81" mass="8991">MVHETSLPRALPIILLILTLNRLCPTQDAHISQNLGEDSSLLANPILRDALPEGPTPTLMDDDADKPYAWQCARLSIMNDR</sequence>
<evidence type="ECO:0000313" key="3">
    <source>
        <dbReference type="Proteomes" id="UP001138500"/>
    </source>
</evidence>
<name>A0A9W7W1P5_9PEZI</name>
<evidence type="ECO:0000256" key="1">
    <source>
        <dbReference type="SAM" id="SignalP"/>
    </source>
</evidence>
<feature type="signal peptide" evidence="1">
    <location>
        <begin position="1"/>
        <end position="26"/>
    </location>
</feature>
<keyword evidence="3" id="KW-1185">Reference proteome</keyword>
<feature type="chain" id="PRO_5040817072" description="Secreted protein" evidence="1">
    <location>
        <begin position="27"/>
        <end position="81"/>
    </location>
</feature>
<protein>
    <recommendedName>
        <fullName evidence="4">Secreted protein</fullName>
    </recommendedName>
</protein>
<accession>A0A9W7W1P5</accession>
<evidence type="ECO:0008006" key="4">
    <source>
        <dbReference type="Google" id="ProtNLM"/>
    </source>
</evidence>
<dbReference type="EMBL" id="RIBY02001927">
    <property type="protein sequence ID" value="KAH9827017.1"/>
    <property type="molecule type" value="Genomic_DNA"/>
</dbReference>
<gene>
    <name evidence="2" type="ORF">Tdes44962_MAKER09868</name>
</gene>
<proteinExistence type="predicted"/>
<reference evidence="2 3" key="2">
    <citation type="journal article" date="2021" name="Curr. Genet.">
        <title>Genetic response to nitrogen starvation in the aggressive Eucalyptus foliar pathogen Teratosphaeria destructans.</title>
        <authorList>
            <person name="Havenga M."/>
            <person name="Wingfield B.D."/>
            <person name="Wingfield M.J."/>
            <person name="Dreyer L.L."/>
            <person name="Roets F."/>
            <person name="Aylward J."/>
        </authorList>
    </citation>
    <scope>NUCLEOTIDE SEQUENCE [LARGE SCALE GENOMIC DNA]</scope>
    <source>
        <strain evidence="2">CMW44962</strain>
    </source>
</reference>
<comment type="caution">
    <text evidence="2">The sequence shown here is derived from an EMBL/GenBank/DDBJ whole genome shotgun (WGS) entry which is preliminary data.</text>
</comment>
<dbReference type="AlphaFoldDB" id="A0A9W7W1P5"/>
<dbReference type="Proteomes" id="UP001138500">
    <property type="component" value="Unassembled WGS sequence"/>
</dbReference>
<keyword evidence="1" id="KW-0732">Signal</keyword>
<organism evidence="2 3">
    <name type="scientific">Teratosphaeria destructans</name>
    <dbReference type="NCBI Taxonomy" id="418781"/>
    <lineage>
        <taxon>Eukaryota</taxon>
        <taxon>Fungi</taxon>
        <taxon>Dikarya</taxon>
        <taxon>Ascomycota</taxon>
        <taxon>Pezizomycotina</taxon>
        <taxon>Dothideomycetes</taxon>
        <taxon>Dothideomycetidae</taxon>
        <taxon>Mycosphaerellales</taxon>
        <taxon>Teratosphaeriaceae</taxon>
        <taxon>Teratosphaeria</taxon>
    </lineage>
</organism>
<reference evidence="2 3" key="1">
    <citation type="journal article" date="2018" name="IMA Fungus">
        <title>IMA Genome-F 10: Nine draft genome sequences of Claviceps purpurea s.lat., including C. arundinis, C. humidiphila, and C. cf. spartinae, pseudomolecules for the pitch canker pathogen Fusarium circinatum, draft genome of Davidsoniella eucalypti, Grosmannia galeiformis, Quambalaria eucalypti, and Teratosphaeria destructans.</title>
        <authorList>
            <person name="Wingfield B.D."/>
            <person name="Liu M."/>
            <person name="Nguyen H.D."/>
            <person name="Lane F.A."/>
            <person name="Morgan S.W."/>
            <person name="De Vos L."/>
            <person name="Wilken P.M."/>
            <person name="Duong T.A."/>
            <person name="Aylward J."/>
            <person name="Coetzee M.P."/>
            <person name="Dadej K."/>
            <person name="De Beer Z.W."/>
            <person name="Findlay W."/>
            <person name="Havenga M."/>
            <person name="Kolarik M."/>
            <person name="Menzies J.G."/>
            <person name="Naidoo K."/>
            <person name="Pochopski O."/>
            <person name="Shoukouhi P."/>
            <person name="Santana Q.C."/>
            <person name="Seifert K.A."/>
            <person name="Soal N."/>
            <person name="Steenkamp E.T."/>
            <person name="Tatham C.T."/>
            <person name="van der Nest M.A."/>
            <person name="Wingfield M.J."/>
        </authorList>
    </citation>
    <scope>NUCLEOTIDE SEQUENCE [LARGE SCALE GENOMIC DNA]</scope>
    <source>
        <strain evidence="2">CMW44962</strain>
    </source>
</reference>